<dbReference type="SUPFAM" id="SSF51069">
    <property type="entry name" value="Carbonic anhydrase"/>
    <property type="match status" value="1"/>
</dbReference>
<dbReference type="InterPro" id="IPR023561">
    <property type="entry name" value="Carbonic_anhydrase_a-class"/>
</dbReference>
<dbReference type="Pfam" id="PF00194">
    <property type="entry name" value="Carb_anhydrase"/>
    <property type="match status" value="1"/>
</dbReference>
<dbReference type="RefSeq" id="XP_026547354.1">
    <property type="nucleotide sequence ID" value="XM_026691569.1"/>
</dbReference>
<dbReference type="AlphaFoldDB" id="A0A6J1W4M8"/>
<dbReference type="KEGG" id="nss:113429054"/>
<dbReference type="InterPro" id="IPR001148">
    <property type="entry name" value="CA_dom"/>
</dbReference>
<accession>A0A6J1W4M8</accession>
<dbReference type="GO" id="GO:0008270">
    <property type="term" value="F:zinc ion binding"/>
    <property type="evidence" value="ECO:0007669"/>
    <property type="project" value="InterPro"/>
</dbReference>
<dbReference type="PANTHER" id="PTHR18952:SF200">
    <property type="entry name" value="CARBONIC ANHYDRASE"/>
    <property type="match status" value="1"/>
</dbReference>
<evidence type="ECO:0000313" key="4">
    <source>
        <dbReference type="RefSeq" id="XP_026547354.1"/>
    </source>
</evidence>
<reference evidence="4" key="1">
    <citation type="submission" date="2025-08" db="UniProtKB">
        <authorList>
            <consortium name="RefSeq"/>
        </authorList>
    </citation>
    <scope>IDENTIFICATION</scope>
</reference>
<feature type="non-terminal residue" evidence="4">
    <location>
        <position position="111"/>
    </location>
</feature>
<proteinExistence type="inferred from homology"/>
<dbReference type="PROSITE" id="PS51144">
    <property type="entry name" value="ALPHA_CA_2"/>
    <property type="match status" value="1"/>
</dbReference>
<dbReference type="Gene3D" id="3.10.200.10">
    <property type="entry name" value="Alpha carbonic anhydrase"/>
    <property type="match status" value="1"/>
</dbReference>
<dbReference type="GO" id="GO:0004089">
    <property type="term" value="F:carbonate dehydratase activity"/>
    <property type="evidence" value="ECO:0007669"/>
    <property type="project" value="InterPro"/>
</dbReference>
<dbReference type="InterPro" id="IPR036398">
    <property type="entry name" value="CA_dom_sf"/>
</dbReference>
<evidence type="ECO:0000313" key="3">
    <source>
        <dbReference type="Proteomes" id="UP000504612"/>
    </source>
</evidence>
<evidence type="ECO:0000259" key="2">
    <source>
        <dbReference type="PROSITE" id="PS51144"/>
    </source>
</evidence>
<organism evidence="3 4">
    <name type="scientific">Notechis scutatus</name>
    <name type="common">mainland tiger snake</name>
    <dbReference type="NCBI Taxonomy" id="8663"/>
    <lineage>
        <taxon>Eukaryota</taxon>
        <taxon>Metazoa</taxon>
        <taxon>Chordata</taxon>
        <taxon>Craniata</taxon>
        <taxon>Vertebrata</taxon>
        <taxon>Euteleostomi</taxon>
        <taxon>Lepidosauria</taxon>
        <taxon>Squamata</taxon>
        <taxon>Bifurcata</taxon>
        <taxon>Unidentata</taxon>
        <taxon>Episquamata</taxon>
        <taxon>Toxicofera</taxon>
        <taxon>Serpentes</taxon>
        <taxon>Colubroidea</taxon>
        <taxon>Elapidae</taxon>
        <taxon>Hydrophiinae</taxon>
        <taxon>Notechis</taxon>
    </lineage>
</organism>
<keyword evidence="3" id="KW-1185">Reference proteome</keyword>
<name>A0A6J1W4M8_9SAUR</name>
<protein>
    <submittedName>
        <fullName evidence="4">Carbonic anhydrase 6-like</fullName>
    </submittedName>
</protein>
<evidence type="ECO:0000256" key="1">
    <source>
        <dbReference type="ARBA" id="ARBA00010718"/>
    </source>
</evidence>
<feature type="domain" description="Alpha-carbonic anhydrase" evidence="2">
    <location>
        <begin position="1"/>
        <end position="111"/>
    </location>
</feature>
<dbReference type="Proteomes" id="UP000504612">
    <property type="component" value="Unplaced"/>
</dbReference>
<sequence>MEMHLVHIKNNMSIEDALKESDGLVVMSFIIKKTKGNNQASGWNILAKFLKDIPEKGNSKNLNGEFSLGSLWREADVHHYFYYNGSLTSLPGAKSVILFVFAVPLEISYQV</sequence>
<dbReference type="PANTHER" id="PTHR18952">
    <property type="entry name" value="CARBONIC ANHYDRASE"/>
    <property type="match status" value="1"/>
</dbReference>
<gene>
    <name evidence="4" type="primary">LOC113429054</name>
</gene>
<dbReference type="GO" id="GO:0005886">
    <property type="term" value="C:plasma membrane"/>
    <property type="evidence" value="ECO:0007669"/>
    <property type="project" value="TreeGrafter"/>
</dbReference>
<dbReference type="GeneID" id="113429054"/>
<comment type="similarity">
    <text evidence="1">Belongs to the alpha-carbonic anhydrase family.</text>
</comment>